<dbReference type="SMART" id="SM00448">
    <property type="entry name" value="REC"/>
    <property type="match status" value="1"/>
</dbReference>
<accession>A0A823E4K0</accession>
<dbReference type="SUPFAM" id="SSF46894">
    <property type="entry name" value="C-terminal effector domain of the bipartite response regulators"/>
    <property type="match status" value="1"/>
</dbReference>
<dbReference type="GO" id="GO:0005829">
    <property type="term" value="C:cytosol"/>
    <property type="evidence" value="ECO:0007669"/>
    <property type="project" value="TreeGrafter"/>
</dbReference>
<dbReference type="SUPFAM" id="SSF52172">
    <property type="entry name" value="CheY-like"/>
    <property type="match status" value="1"/>
</dbReference>
<keyword evidence="4" id="KW-0238">DNA-binding</keyword>
<evidence type="ECO:0000256" key="1">
    <source>
        <dbReference type="ARBA" id="ARBA00022553"/>
    </source>
</evidence>
<dbReference type="Pfam" id="PF00072">
    <property type="entry name" value="Response_reg"/>
    <property type="match status" value="1"/>
</dbReference>
<dbReference type="InterPro" id="IPR001867">
    <property type="entry name" value="OmpR/PhoB-type_DNA-bd"/>
</dbReference>
<dbReference type="InterPro" id="IPR016032">
    <property type="entry name" value="Sig_transdc_resp-reg_C-effctor"/>
</dbReference>
<evidence type="ECO:0000256" key="2">
    <source>
        <dbReference type="ARBA" id="ARBA00023012"/>
    </source>
</evidence>
<keyword evidence="1" id="KW-0597">Phosphoprotein</keyword>
<evidence type="ECO:0000313" key="7">
    <source>
        <dbReference type="Proteomes" id="UP000524387"/>
    </source>
</evidence>
<dbReference type="Proteomes" id="UP000524387">
    <property type="component" value="Unassembled WGS sequence"/>
</dbReference>
<keyword evidence="3" id="KW-0805">Transcription regulation</keyword>
<dbReference type="InterPro" id="IPR001789">
    <property type="entry name" value="Sig_transdc_resp-reg_receiver"/>
</dbReference>
<dbReference type="GO" id="GO:0000976">
    <property type="term" value="F:transcription cis-regulatory region binding"/>
    <property type="evidence" value="ECO:0007669"/>
    <property type="project" value="TreeGrafter"/>
</dbReference>
<comment type="caution">
    <text evidence="6">The sequence shown here is derived from an EMBL/GenBank/DDBJ whole genome shotgun (WGS) entry which is preliminary data.</text>
</comment>
<dbReference type="PANTHER" id="PTHR48111">
    <property type="entry name" value="REGULATOR OF RPOS"/>
    <property type="match status" value="1"/>
</dbReference>
<dbReference type="GO" id="GO:0006355">
    <property type="term" value="P:regulation of DNA-templated transcription"/>
    <property type="evidence" value="ECO:0007669"/>
    <property type="project" value="InterPro"/>
</dbReference>
<dbReference type="InterPro" id="IPR039420">
    <property type="entry name" value="WalR-like"/>
</dbReference>
<dbReference type="AlphaFoldDB" id="A0A823E4K0"/>
<evidence type="ECO:0000256" key="3">
    <source>
        <dbReference type="ARBA" id="ARBA00023015"/>
    </source>
</evidence>
<dbReference type="InterPro" id="IPR036388">
    <property type="entry name" value="WH-like_DNA-bd_sf"/>
</dbReference>
<protein>
    <submittedName>
        <fullName evidence="6">Response regulator transcription factor</fullName>
    </submittedName>
</protein>
<gene>
    <name evidence="6" type="ORF">CW895_14820</name>
</gene>
<dbReference type="PANTHER" id="PTHR48111:SF43">
    <property type="entry name" value="STAGE 0 SPORULATION PROTEIN A HOMOLOG"/>
    <property type="match status" value="1"/>
</dbReference>
<dbReference type="Gene3D" id="1.10.10.10">
    <property type="entry name" value="Winged helix-like DNA-binding domain superfamily/Winged helix DNA-binding domain"/>
    <property type="match status" value="1"/>
</dbReference>
<evidence type="ECO:0000256" key="5">
    <source>
        <dbReference type="ARBA" id="ARBA00023163"/>
    </source>
</evidence>
<dbReference type="Pfam" id="PF00486">
    <property type="entry name" value="Trans_reg_C"/>
    <property type="match status" value="1"/>
</dbReference>
<organism evidence="6 7">
    <name type="scientific">Listeria monocytogenes</name>
    <dbReference type="NCBI Taxonomy" id="1639"/>
    <lineage>
        <taxon>Bacteria</taxon>
        <taxon>Bacillati</taxon>
        <taxon>Bacillota</taxon>
        <taxon>Bacilli</taxon>
        <taxon>Bacillales</taxon>
        <taxon>Listeriaceae</taxon>
        <taxon>Listeria</taxon>
    </lineage>
</organism>
<dbReference type="PROSITE" id="PS50110">
    <property type="entry name" value="RESPONSE_REGULATORY"/>
    <property type="match status" value="1"/>
</dbReference>
<evidence type="ECO:0000313" key="6">
    <source>
        <dbReference type="EMBL" id="EAG9355062.1"/>
    </source>
</evidence>
<dbReference type="PROSITE" id="PS51755">
    <property type="entry name" value="OMPR_PHOB"/>
    <property type="match status" value="1"/>
</dbReference>
<dbReference type="InterPro" id="IPR011006">
    <property type="entry name" value="CheY-like_superfamily"/>
</dbReference>
<dbReference type="Gene3D" id="3.40.50.2300">
    <property type="match status" value="1"/>
</dbReference>
<name>A0A823E4K0_LISMN</name>
<dbReference type="SMART" id="SM00862">
    <property type="entry name" value="Trans_reg_C"/>
    <property type="match status" value="1"/>
</dbReference>
<sequence length="222" mass="25349">MKIIIVEDEKKIRQELQLLLQSAGYEVIGIENFHDVVGQIIELNPDLILLDVHLPEEDGHELCRKIHKKMVTPIIFLTSDDSVNSEINGMLLGADDYISKPYHPSLLMARIAAVLKRTKSSKDLSDNVLEHKGVSLDIRSYFVTYKNKCMDLSKNECKLLGYFFNHIGEVIPRLELIDYLWDSGLYIDDNALSVTVNRIRSKLEEIGVTDFIETKRGAGYRI</sequence>
<dbReference type="EMBL" id="AABEKN010000008">
    <property type="protein sequence ID" value="EAG9355062.1"/>
    <property type="molecule type" value="Genomic_DNA"/>
</dbReference>
<keyword evidence="2" id="KW-0902">Two-component regulatory system</keyword>
<keyword evidence="5" id="KW-0804">Transcription</keyword>
<proteinExistence type="predicted"/>
<evidence type="ECO:0000256" key="4">
    <source>
        <dbReference type="ARBA" id="ARBA00023125"/>
    </source>
</evidence>
<dbReference type="GO" id="GO:0000156">
    <property type="term" value="F:phosphorelay response regulator activity"/>
    <property type="evidence" value="ECO:0007669"/>
    <property type="project" value="TreeGrafter"/>
</dbReference>
<dbReference type="CDD" id="cd00383">
    <property type="entry name" value="trans_reg_C"/>
    <property type="match status" value="1"/>
</dbReference>
<dbReference type="RefSeq" id="WP_003740287.1">
    <property type="nucleotide sequence ID" value="NZ_CP090058.1"/>
</dbReference>
<dbReference type="GO" id="GO:0032993">
    <property type="term" value="C:protein-DNA complex"/>
    <property type="evidence" value="ECO:0007669"/>
    <property type="project" value="TreeGrafter"/>
</dbReference>
<dbReference type="Gene3D" id="6.10.250.690">
    <property type="match status" value="1"/>
</dbReference>
<reference evidence="6 7" key="1">
    <citation type="submission" date="2019-04" db="EMBL/GenBank/DDBJ databases">
        <authorList>
            <consortium name="GenomeTrakr network: Whole genome sequencing for foodborne pathogen traceback"/>
        </authorList>
    </citation>
    <scope>NUCLEOTIDE SEQUENCE [LARGE SCALE GENOMIC DNA]</scope>
    <source>
        <strain evidence="6 7">CFSAN072502</strain>
    </source>
</reference>